<gene>
    <name evidence="1" type="ORF">BEN49_00440</name>
</gene>
<dbReference type="AlphaFoldDB" id="A0A1G1TIW3"/>
<accession>A0A1G1TIW3</accession>
<protein>
    <recommendedName>
        <fullName evidence="3">Lipoprotein</fullName>
    </recommendedName>
</protein>
<dbReference type="Proteomes" id="UP000177506">
    <property type="component" value="Unassembled WGS sequence"/>
</dbReference>
<organism evidence="1 2">
    <name type="scientific">Hymenobacter coccineus</name>
    <dbReference type="NCBI Taxonomy" id="1908235"/>
    <lineage>
        <taxon>Bacteria</taxon>
        <taxon>Pseudomonadati</taxon>
        <taxon>Bacteroidota</taxon>
        <taxon>Cytophagia</taxon>
        <taxon>Cytophagales</taxon>
        <taxon>Hymenobacteraceae</taxon>
        <taxon>Hymenobacter</taxon>
    </lineage>
</organism>
<dbReference type="RefSeq" id="WP_070742603.1">
    <property type="nucleotide sequence ID" value="NZ_MDZA01000111.1"/>
</dbReference>
<keyword evidence="2" id="KW-1185">Reference proteome</keyword>
<name>A0A1G1TIW3_9BACT</name>
<dbReference type="EMBL" id="MDZA01000111">
    <property type="protein sequence ID" value="OGX90799.1"/>
    <property type="molecule type" value="Genomic_DNA"/>
</dbReference>
<evidence type="ECO:0000313" key="1">
    <source>
        <dbReference type="EMBL" id="OGX90799.1"/>
    </source>
</evidence>
<dbReference type="PROSITE" id="PS51257">
    <property type="entry name" value="PROKAR_LIPOPROTEIN"/>
    <property type="match status" value="1"/>
</dbReference>
<proteinExistence type="predicted"/>
<reference evidence="1 2" key="1">
    <citation type="submission" date="2016-08" db="EMBL/GenBank/DDBJ databases">
        <title>Hymenobacter coccineus sp. nov., Hymenobacter lapidarius sp. nov. and Hymenobacter glacialis sp. nov., isolated from Antarctic soil.</title>
        <authorList>
            <person name="Sedlacek I."/>
            <person name="Kralova S."/>
            <person name="Kyrova K."/>
            <person name="Maslanova I."/>
            <person name="Stankova E."/>
            <person name="Vrbovska V."/>
            <person name="Nemec M."/>
            <person name="Bartak M."/>
            <person name="Svec P."/>
            <person name="Busse H.-J."/>
            <person name="Pantucek R."/>
        </authorList>
    </citation>
    <scope>NUCLEOTIDE SEQUENCE [LARGE SCALE GENOMIC DNA]</scope>
    <source>
        <strain evidence="1 2">CCM 8649</strain>
    </source>
</reference>
<evidence type="ECO:0008006" key="3">
    <source>
        <dbReference type="Google" id="ProtNLM"/>
    </source>
</evidence>
<comment type="caution">
    <text evidence="1">The sequence shown here is derived from an EMBL/GenBank/DDBJ whole genome shotgun (WGS) entry which is preliminary data.</text>
</comment>
<sequence>MPTLRTLAASFLALLAGCQARESAPAAAQLGPPAVAPRPAVDTSRVAIFPYDARRDQYIFQNAGPLKATALSMAEFAIVDSLLAACVKEYNQAQAVELEDMRKVMHKDYFAVQLHEERYLINLANYKRQLITVTNAKSEKVVWINCFYREGSHASWRHQLIEVDDGGNCYFNIKLNLTRRTWYDVMVNGVA</sequence>
<dbReference type="OrthoDB" id="4301792at2"/>
<evidence type="ECO:0000313" key="2">
    <source>
        <dbReference type="Proteomes" id="UP000177506"/>
    </source>
</evidence>